<dbReference type="RefSeq" id="WP_136424463.1">
    <property type="nucleotide sequence ID" value="NZ_OZ241748.1"/>
</dbReference>
<dbReference type="EMBL" id="SSSN01000007">
    <property type="protein sequence ID" value="THG33824.1"/>
    <property type="molecule type" value="Genomic_DNA"/>
</dbReference>
<dbReference type="PANTHER" id="PTHR36106">
    <property type="entry name" value="ANAEROBIC C4-DICARBOXYLATE TRANSPORTER DCUB"/>
    <property type="match status" value="1"/>
</dbReference>
<evidence type="ECO:0000313" key="11">
    <source>
        <dbReference type="Proteomes" id="UP000307380"/>
    </source>
</evidence>
<evidence type="ECO:0000256" key="4">
    <source>
        <dbReference type="ARBA" id="ARBA00022475"/>
    </source>
</evidence>
<dbReference type="InterPro" id="IPR004668">
    <property type="entry name" value="Anaer_Dcu_memb_transpt"/>
</dbReference>
<keyword evidence="8 9" id="KW-0472">Membrane</keyword>
<dbReference type="Proteomes" id="UP000307380">
    <property type="component" value="Unassembled WGS sequence"/>
</dbReference>
<dbReference type="GO" id="GO:0015556">
    <property type="term" value="F:C4-dicarboxylate transmembrane transporter activity"/>
    <property type="evidence" value="ECO:0007669"/>
    <property type="project" value="InterPro"/>
</dbReference>
<keyword evidence="11" id="KW-1185">Reference proteome</keyword>
<keyword evidence="3" id="KW-0813">Transport</keyword>
<gene>
    <name evidence="10" type="ORF">E6C70_10255</name>
</gene>
<dbReference type="PIRSF" id="PIRSF004539">
    <property type="entry name" value="C4-dicrbxl_trns"/>
    <property type="match status" value="1"/>
</dbReference>
<keyword evidence="6 9" id="KW-0812">Transmembrane</keyword>
<sequence length="453" mass="47034">MNENVWILVLQLIVVIAAIFMGTRTSGIGLGVWGLVGVAVLVFCFPGTAPGNAPVDAVFIVITVITAASVMQAAGGIDWMVSIAAKAITSHPRSVVFLAPAMAFLFTVGAGTGNIFYPLLPVIYDVSYQQKIRPERALSVSAVASQVGILCSPVSAAVASMVVLLAPKGVDLGTLLLIMWPASIVGLGLAALVMMRHGKDLEDDPEFQRRLAEHLIKPPTENAHEKTLPRSAVLSASLFLAGVAVIVIFGLFEGIRPVIGTADDGSVTRLSITVIIEVVMGVIAALIFVFCKVKASDVPKQSTFPAGIVGAIALFGIAWLANTFVANNNKLIVDGLGSLVSGSSAFLGAVLFALALFLVAALTTSQSSATNAIVPIGLTIGLPASLLVGLWPAVMGIYTLPANGSQVATVAFDQTGTTKMGRFVVDHSFQLPNLVYIVSAIVVGVILSFVFVA</sequence>
<evidence type="ECO:0000313" key="10">
    <source>
        <dbReference type="EMBL" id="THG33824.1"/>
    </source>
</evidence>
<evidence type="ECO:0000256" key="1">
    <source>
        <dbReference type="ARBA" id="ARBA00004429"/>
    </source>
</evidence>
<feature type="transmembrane region" description="Helical" evidence="9">
    <location>
        <begin position="272"/>
        <end position="291"/>
    </location>
</feature>
<organism evidence="10 11">
    <name type="scientific">Orlajensenia flava</name>
    <dbReference type="NCBI Taxonomy" id="2565934"/>
    <lineage>
        <taxon>Bacteria</taxon>
        <taxon>Bacillati</taxon>
        <taxon>Actinomycetota</taxon>
        <taxon>Actinomycetes</taxon>
        <taxon>Micrococcales</taxon>
        <taxon>Microbacteriaceae</taxon>
        <taxon>Orlajensenia</taxon>
    </lineage>
</organism>
<dbReference type="NCBIfam" id="NF006927">
    <property type="entry name" value="PRK09412.1"/>
    <property type="match status" value="1"/>
</dbReference>
<dbReference type="NCBIfam" id="NF009136">
    <property type="entry name" value="PRK12489.1"/>
    <property type="match status" value="1"/>
</dbReference>
<feature type="transmembrane region" description="Helical" evidence="9">
    <location>
        <begin position="434"/>
        <end position="452"/>
    </location>
</feature>
<name>A0A4S4FTS0_9MICO</name>
<dbReference type="NCBIfam" id="TIGR00770">
    <property type="entry name" value="Dcu"/>
    <property type="match status" value="1"/>
</dbReference>
<proteinExistence type="inferred from homology"/>
<dbReference type="AlphaFoldDB" id="A0A4S4FTS0"/>
<evidence type="ECO:0000256" key="2">
    <source>
        <dbReference type="ARBA" id="ARBA00006413"/>
    </source>
</evidence>
<dbReference type="GO" id="GO:0005886">
    <property type="term" value="C:plasma membrane"/>
    <property type="evidence" value="ECO:0007669"/>
    <property type="project" value="UniProtKB-SubCell"/>
</dbReference>
<feature type="transmembrane region" description="Helical" evidence="9">
    <location>
        <begin position="303"/>
        <end position="325"/>
    </location>
</feature>
<feature type="transmembrane region" description="Helical" evidence="9">
    <location>
        <begin position="97"/>
        <end position="117"/>
    </location>
</feature>
<evidence type="ECO:0000256" key="8">
    <source>
        <dbReference type="ARBA" id="ARBA00023136"/>
    </source>
</evidence>
<keyword evidence="7 9" id="KW-1133">Transmembrane helix</keyword>
<dbReference type="PANTHER" id="PTHR36106:SF3">
    <property type="entry name" value="ANAEROBIC C4-DICARBOXYLATE TRANSPORTER DCUB"/>
    <property type="match status" value="1"/>
</dbReference>
<evidence type="ECO:0000256" key="5">
    <source>
        <dbReference type="ARBA" id="ARBA00022519"/>
    </source>
</evidence>
<protein>
    <submittedName>
        <fullName evidence="10">Anaerobic C4-dicarboxylate transporter</fullName>
    </submittedName>
</protein>
<accession>A0A4S4FTS0</accession>
<dbReference type="OrthoDB" id="9770910at2"/>
<feature type="transmembrane region" description="Helical" evidence="9">
    <location>
        <begin position="345"/>
        <end position="365"/>
    </location>
</feature>
<comment type="caution">
    <text evidence="10">The sequence shown here is derived from an EMBL/GenBank/DDBJ whole genome shotgun (WGS) entry which is preliminary data.</text>
</comment>
<comment type="subcellular location">
    <subcellularLocation>
        <location evidence="1">Cell inner membrane</location>
        <topology evidence="1">Multi-pass membrane protein</topology>
    </subcellularLocation>
</comment>
<evidence type="ECO:0000256" key="7">
    <source>
        <dbReference type="ARBA" id="ARBA00022989"/>
    </source>
</evidence>
<keyword evidence="4" id="KW-1003">Cell membrane</keyword>
<feature type="transmembrane region" description="Helical" evidence="9">
    <location>
        <begin position="172"/>
        <end position="193"/>
    </location>
</feature>
<feature type="transmembrane region" description="Helical" evidence="9">
    <location>
        <begin position="372"/>
        <end position="394"/>
    </location>
</feature>
<feature type="transmembrane region" description="Helical" evidence="9">
    <location>
        <begin position="232"/>
        <end position="252"/>
    </location>
</feature>
<dbReference type="Pfam" id="PF03605">
    <property type="entry name" value="DcuA_DcuB"/>
    <property type="match status" value="1"/>
</dbReference>
<comment type="similarity">
    <text evidence="2">Belongs to the DcuA/DcuB transporter (TC 2.A.13.1) family.</text>
</comment>
<evidence type="ECO:0000256" key="9">
    <source>
        <dbReference type="SAM" id="Phobius"/>
    </source>
</evidence>
<reference evidence="10 11" key="1">
    <citation type="submission" date="2019-04" db="EMBL/GenBank/DDBJ databases">
        <authorList>
            <person name="Jiang L."/>
        </authorList>
    </citation>
    <scope>NUCLEOTIDE SEQUENCE [LARGE SCALE GENOMIC DNA]</scope>
    <source>
        <strain evidence="10 11">YIM 131861</strain>
    </source>
</reference>
<feature type="transmembrane region" description="Helical" evidence="9">
    <location>
        <begin position="28"/>
        <end position="45"/>
    </location>
</feature>
<feature type="transmembrane region" description="Helical" evidence="9">
    <location>
        <begin position="57"/>
        <end position="77"/>
    </location>
</feature>
<feature type="transmembrane region" description="Helical" evidence="9">
    <location>
        <begin position="5"/>
        <end position="22"/>
    </location>
</feature>
<keyword evidence="5" id="KW-0997">Cell inner membrane</keyword>
<evidence type="ECO:0000256" key="6">
    <source>
        <dbReference type="ARBA" id="ARBA00022692"/>
    </source>
</evidence>
<evidence type="ECO:0000256" key="3">
    <source>
        <dbReference type="ARBA" id="ARBA00022448"/>
    </source>
</evidence>
<feature type="transmembrane region" description="Helical" evidence="9">
    <location>
        <begin position="138"/>
        <end position="166"/>
    </location>
</feature>